<comment type="subcellular location">
    <subcellularLocation>
        <location evidence="1">Periplasm</location>
    </subcellularLocation>
</comment>
<dbReference type="Pfam" id="PF07940">
    <property type="entry name" value="Hepar_II_III_C"/>
    <property type="match status" value="1"/>
</dbReference>
<dbReference type="InterPro" id="IPR008397">
    <property type="entry name" value="Alginate_lyase_dom"/>
</dbReference>
<dbReference type="InterPro" id="IPR008929">
    <property type="entry name" value="Chondroitin_lyas"/>
</dbReference>
<dbReference type="SUPFAM" id="SSF48230">
    <property type="entry name" value="Chondroitin AC/alginate lyase"/>
    <property type="match status" value="1"/>
</dbReference>
<feature type="compositionally biased region" description="Polar residues" evidence="5">
    <location>
        <begin position="413"/>
        <end position="422"/>
    </location>
</feature>
<dbReference type="Pfam" id="PF05426">
    <property type="entry name" value="Alginate_lyase"/>
    <property type="match status" value="1"/>
</dbReference>
<dbReference type="EMBL" id="JBBPCC010000011">
    <property type="protein sequence ID" value="MEK8129846.1"/>
    <property type="molecule type" value="Genomic_DNA"/>
</dbReference>
<evidence type="ECO:0000313" key="8">
    <source>
        <dbReference type="EMBL" id="MEK8129846.1"/>
    </source>
</evidence>
<evidence type="ECO:0000256" key="2">
    <source>
        <dbReference type="ARBA" id="ARBA00022729"/>
    </source>
</evidence>
<dbReference type="Gene3D" id="2.70.98.70">
    <property type="match status" value="1"/>
</dbReference>
<feature type="domain" description="Heparinase II/III-like C-terminal" evidence="7">
    <location>
        <begin position="426"/>
        <end position="607"/>
    </location>
</feature>
<comment type="caution">
    <text evidence="8">The sequence shown here is derived from an EMBL/GenBank/DDBJ whole genome shotgun (WGS) entry which is preliminary data.</text>
</comment>
<reference evidence="8 9" key="1">
    <citation type="submission" date="2024-04" db="EMBL/GenBank/DDBJ databases">
        <title>draft genome sequnece of Paenibacillus filicis.</title>
        <authorList>
            <person name="Kim D.-U."/>
        </authorList>
    </citation>
    <scope>NUCLEOTIDE SEQUENCE [LARGE SCALE GENOMIC DNA]</scope>
    <source>
        <strain evidence="8 9">KACC14197</strain>
    </source>
</reference>
<proteinExistence type="predicted"/>
<evidence type="ECO:0000256" key="4">
    <source>
        <dbReference type="ARBA" id="ARBA00023239"/>
    </source>
</evidence>
<dbReference type="PANTHER" id="PTHR39210:SF1">
    <property type="entry name" value="HEPARIN-SULFATE LYASE"/>
    <property type="match status" value="1"/>
</dbReference>
<keyword evidence="4" id="KW-0456">Lyase</keyword>
<keyword evidence="9" id="KW-1185">Reference proteome</keyword>
<evidence type="ECO:0000256" key="5">
    <source>
        <dbReference type="SAM" id="MobiDB-lite"/>
    </source>
</evidence>
<evidence type="ECO:0000313" key="9">
    <source>
        <dbReference type="Proteomes" id="UP001469365"/>
    </source>
</evidence>
<evidence type="ECO:0000259" key="7">
    <source>
        <dbReference type="Pfam" id="PF07940"/>
    </source>
</evidence>
<dbReference type="Gene3D" id="1.50.10.100">
    <property type="entry name" value="Chondroitin AC/alginate lyase"/>
    <property type="match status" value="1"/>
</dbReference>
<organism evidence="8 9">
    <name type="scientific">Paenibacillus filicis</name>
    <dbReference type="NCBI Taxonomy" id="669464"/>
    <lineage>
        <taxon>Bacteria</taxon>
        <taxon>Bacillati</taxon>
        <taxon>Bacillota</taxon>
        <taxon>Bacilli</taxon>
        <taxon>Bacillales</taxon>
        <taxon>Paenibacillaceae</taxon>
        <taxon>Paenibacillus</taxon>
    </lineage>
</organism>
<name>A0ABU9DLV9_9BACL</name>
<protein>
    <submittedName>
        <fullName evidence="8">Heparinase II/III family protein</fullName>
    </submittedName>
</protein>
<keyword evidence="2" id="KW-0732">Signal</keyword>
<accession>A0ABU9DLV9</accession>
<feature type="domain" description="Alginate lyase" evidence="6">
    <location>
        <begin position="95"/>
        <end position="309"/>
    </location>
</feature>
<feature type="region of interest" description="Disordered" evidence="5">
    <location>
        <begin position="401"/>
        <end position="428"/>
    </location>
</feature>
<dbReference type="InterPro" id="IPR012480">
    <property type="entry name" value="Hepar_II_III_C"/>
</dbReference>
<dbReference type="RefSeq" id="WP_341416955.1">
    <property type="nucleotide sequence ID" value="NZ_JBBPCC010000011.1"/>
</dbReference>
<dbReference type="PANTHER" id="PTHR39210">
    <property type="entry name" value="HEPARIN-SULFATE LYASE"/>
    <property type="match status" value="1"/>
</dbReference>
<keyword evidence="3" id="KW-0574">Periplasm</keyword>
<evidence type="ECO:0000256" key="1">
    <source>
        <dbReference type="ARBA" id="ARBA00004418"/>
    </source>
</evidence>
<sequence>MSRLLEEKQERYAWAAEAVRALQEELDGLSAAGSLMVPQEPGGWWHQYVCPNHDTELLFDERDVDPAYFLCPHGCRIEGDAYRGAWLVFKHQSLARSALQAAAVYAAVREESYAQLGKRLLVEYAAQFPQYPVHPEAQSWMLKGRAFHQALTEAIWSTTMLRAYLLLLDEGVAFTGEEERIIGTLLDMLEGSMTEYRHILIHERDNAENNYTAWLNAALSCVYAARGQQSELESLVTDKGGFLHHLTIGVKPDQLEFEGSVYYHIFVLRAYLISAEMAARFGVDLYDAGGEQGQSMQGMFEALSQLADDRGELPALHDGPMARLPYAREIAEIMEQGLAQYRLAELEPILREANRQMGAREGERCSLESLLYGQGELGSSSSGRGAADGAGAPTGEAALEAAAATDTSAGEPTTDQPGTSPAASAPRRSRLWAESGFVLGRVSGSKLSFLADFGEHGGSHGHDDKLHLTLMHSAGSLTPDLGMVPYGSALRKSWFAETASHNTVSIGGASQAPHTGRCLRFEENGSYVSVWLQSTDAYVGWRLDRHLLLMGEWMLDWYEVEAADGREDAIEWWMHPVVPVETDWLAASDGMVGGDGREFYTVYTQDEERLLPLASRFVPAPADDAAGSAAASIHYQVACGEVVTHTALVGADQELLSVITPGTSVDPSLPLTALLHRQFGTHAAFIHTYRAADTGCVLRSRSRSEIELEADGQSWRVQLTPDRGLVWEEMSRAGGEKCR</sequence>
<dbReference type="Proteomes" id="UP001469365">
    <property type="component" value="Unassembled WGS sequence"/>
</dbReference>
<feature type="compositionally biased region" description="Low complexity" evidence="5">
    <location>
        <begin position="401"/>
        <end position="411"/>
    </location>
</feature>
<evidence type="ECO:0000256" key="3">
    <source>
        <dbReference type="ARBA" id="ARBA00022764"/>
    </source>
</evidence>
<evidence type="ECO:0000259" key="6">
    <source>
        <dbReference type="Pfam" id="PF05426"/>
    </source>
</evidence>
<gene>
    <name evidence="8" type="ORF">WMW72_18235</name>
</gene>